<dbReference type="HAMAP" id="MF_00108">
    <property type="entry name" value="IspD"/>
    <property type="match status" value="1"/>
</dbReference>
<evidence type="ECO:0000256" key="1">
    <source>
        <dbReference type="ARBA" id="ARBA00001282"/>
    </source>
</evidence>
<dbReference type="NCBIfam" id="TIGR00453">
    <property type="entry name" value="ispD"/>
    <property type="match status" value="1"/>
</dbReference>
<dbReference type="EMBL" id="FNAQ01000023">
    <property type="protein sequence ID" value="SDE66926.1"/>
    <property type="molecule type" value="Genomic_DNA"/>
</dbReference>
<dbReference type="InterPro" id="IPR018294">
    <property type="entry name" value="ISPD_synthase_CS"/>
</dbReference>
<dbReference type="FunFam" id="3.90.550.10:FF:000003">
    <property type="entry name" value="2-C-methyl-D-erythritol 4-phosphate cytidylyltransferase"/>
    <property type="match status" value="1"/>
</dbReference>
<protein>
    <recommendedName>
        <fullName evidence="7">2-C-methyl-D-erythritol 4-phosphate cytidylyltransferase</fullName>
        <ecNumber evidence="7">2.7.7.60</ecNumber>
    </recommendedName>
    <alternativeName>
        <fullName evidence="7">4-diphosphocytidyl-2C-methyl-D-erythritol synthase</fullName>
    </alternativeName>
    <alternativeName>
        <fullName evidence="7">MEP cytidylyltransferase</fullName>
        <shortName evidence="7">MCT</shortName>
    </alternativeName>
</protein>
<feature type="site" description="Transition state stabilizer" evidence="7">
    <location>
        <position position="21"/>
    </location>
</feature>
<dbReference type="InterPro" id="IPR050088">
    <property type="entry name" value="IspD/TarI_cytidylyltransf_bact"/>
</dbReference>
<dbReference type="PROSITE" id="PS01295">
    <property type="entry name" value="ISPD"/>
    <property type="match status" value="1"/>
</dbReference>
<dbReference type="SUPFAM" id="SSF51735">
    <property type="entry name" value="NAD(P)-binding Rossmann-fold domains"/>
    <property type="match status" value="1"/>
</dbReference>
<dbReference type="RefSeq" id="WP_092080560.1">
    <property type="nucleotide sequence ID" value="NZ_FNAQ01000023.1"/>
</dbReference>
<gene>
    <name evidence="7" type="primary">ispD</name>
    <name evidence="10" type="ORF">SAMN05661003_12318</name>
</gene>
<dbReference type="PIRSF" id="PIRSF036586">
    <property type="entry name" value="CDP-ribitol_syn"/>
    <property type="match status" value="1"/>
</dbReference>
<dbReference type="EC" id="2.7.7.60" evidence="7"/>
<evidence type="ECO:0000313" key="10">
    <source>
        <dbReference type="EMBL" id="SDE66926.1"/>
    </source>
</evidence>
<dbReference type="GO" id="GO:0019288">
    <property type="term" value="P:isopentenyl diphosphate biosynthetic process, methylerythritol 4-phosphate pathway"/>
    <property type="evidence" value="ECO:0007669"/>
    <property type="project" value="UniProtKB-UniRule"/>
</dbReference>
<evidence type="ECO:0000256" key="3">
    <source>
        <dbReference type="ARBA" id="ARBA00009789"/>
    </source>
</evidence>
<dbReference type="SUPFAM" id="SSF53448">
    <property type="entry name" value="Nucleotide-diphospho-sugar transferases"/>
    <property type="match status" value="1"/>
</dbReference>
<comment type="similarity">
    <text evidence="8">Belongs to the short-chain dehydrogenases/reductases (SDR) family.</text>
</comment>
<dbReference type="SMART" id="SM00822">
    <property type="entry name" value="PKS_KR"/>
    <property type="match status" value="1"/>
</dbReference>
<evidence type="ECO:0000256" key="8">
    <source>
        <dbReference type="RuleBase" id="RU000363"/>
    </source>
</evidence>
<dbReference type="Gene3D" id="3.40.50.720">
    <property type="entry name" value="NAD(P)-binding Rossmann-like Domain"/>
    <property type="match status" value="1"/>
</dbReference>
<keyword evidence="5 7" id="KW-0548">Nucleotidyltransferase</keyword>
<comment type="similarity">
    <text evidence="3 7">Belongs to the IspD/TarI cytidylyltransferase family. IspD subfamily.</text>
</comment>
<dbReference type="GO" id="GO:0050518">
    <property type="term" value="F:2-C-methyl-D-erythritol 4-phosphate cytidylyltransferase activity"/>
    <property type="evidence" value="ECO:0007669"/>
    <property type="project" value="UniProtKB-UniRule"/>
</dbReference>
<evidence type="ECO:0000256" key="5">
    <source>
        <dbReference type="ARBA" id="ARBA00022695"/>
    </source>
</evidence>
<organism evidence="10 11">
    <name type="scientific">Desulfuromonas thiophila</name>
    <dbReference type="NCBI Taxonomy" id="57664"/>
    <lineage>
        <taxon>Bacteria</taxon>
        <taxon>Pseudomonadati</taxon>
        <taxon>Thermodesulfobacteriota</taxon>
        <taxon>Desulfuromonadia</taxon>
        <taxon>Desulfuromonadales</taxon>
        <taxon>Desulfuromonadaceae</taxon>
        <taxon>Desulfuromonas</taxon>
    </lineage>
</organism>
<dbReference type="Pfam" id="PF01128">
    <property type="entry name" value="IspD"/>
    <property type="match status" value="1"/>
</dbReference>
<name>A0A1G7ETV3_9BACT</name>
<dbReference type="InterPro" id="IPR057326">
    <property type="entry name" value="KR_dom"/>
</dbReference>
<dbReference type="Pfam" id="PF00106">
    <property type="entry name" value="adh_short"/>
    <property type="match status" value="1"/>
</dbReference>
<dbReference type="InterPro" id="IPR002347">
    <property type="entry name" value="SDR_fam"/>
</dbReference>
<dbReference type="Proteomes" id="UP000243205">
    <property type="component" value="Unassembled WGS sequence"/>
</dbReference>
<dbReference type="PRINTS" id="PR00081">
    <property type="entry name" value="GDHRDH"/>
</dbReference>
<comment type="function">
    <text evidence="7">Catalyzes the formation of 4-diphosphocytidyl-2-C-methyl-D-erythritol from CTP and 2-C-methyl-D-erythritol 4-phosphate (MEP).</text>
</comment>
<dbReference type="CDD" id="cd05233">
    <property type="entry name" value="SDR_c"/>
    <property type="match status" value="1"/>
</dbReference>
<dbReference type="Gene3D" id="3.90.550.10">
    <property type="entry name" value="Spore Coat Polysaccharide Biosynthesis Protein SpsA, Chain A"/>
    <property type="match status" value="1"/>
</dbReference>
<dbReference type="PROSITE" id="PS00061">
    <property type="entry name" value="ADH_SHORT"/>
    <property type="match status" value="1"/>
</dbReference>
<feature type="site" description="Positions MEP for the nucleophilic attack" evidence="7">
    <location>
        <position position="151"/>
    </location>
</feature>
<accession>A0A1G7ETV3</accession>
<keyword evidence="4 7" id="KW-0808">Transferase</keyword>
<evidence type="ECO:0000259" key="9">
    <source>
        <dbReference type="SMART" id="SM00822"/>
    </source>
</evidence>
<evidence type="ECO:0000256" key="6">
    <source>
        <dbReference type="ARBA" id="ARBA00023229"/>
    </source>
</evidence>
<evidence type="ECO:0000256" key="7">
    <source>
        <dbReference type="HAMAP-Rule" id="MF_00108"/>
    </source>
</evidence>
<dbReference type="STRING" id="57664.SAMN05661003_12318"/>
<dbReference type="InterPro" id="IPR001228">
    <property type="entry name" value="IspD"/>
</dbReference>
<evidence type="ECO:0000256" key="4">
    <source>
        <dbReference type="ARBA" id="ARBA00022679"/>
    </source>
</evidence>
<dbReference type="PANTHER" id="PTHR32125:SF4">
    <property type="entry name" value="2-C-METHYL-D-ERYTHRITOL 4-PHOSPHATE CYTIDYLYLTRANSFERASE, CHLOROPLASTIC"/>
    <property type="match status" value="1"/>
</dbReference>
<proteinExistence type="inferred from homology"/>
<dbReference type="PRINTS" id="PR00080">
    <property type="entry name" value="SDRFAMILY"/>
</dbReference>
<feature type="domain" description="Ketoreductase" evidence="9">
    <location>
        <begin position="243"/>
        <end position="404"/>
    </location>
</feature>
<sequence>MVSAIILASGSGLRFQDQQPKQFLKLAGMPVLAHTVKMFQTYPSIDEIVIVCHECYVDQVWDLVSQYSFSKVSKVVCGGQTRQESSRIGIECSSADYVLIHDGVRPFLSHDVIQELIAAVHIYKAVDTVIPSADTLVEVDANGFIANIPDRTRFRRGQTPQAFSRDLVLLAHRRAQDDGVDNATDDCQLVMRLGHDVFCVEGHEQNIKITYPIDLHIADKLFQLNSQQIFSSQEDLSPFFCDKVVVVIGGSEGIGASFARLMRRMGARVYVGGRHTVPGIDVTVPESVRSFVDAIVAESGRIDFVVNCAGDLIRRDVAFMSLEQWRYLYAVNVEGSFNVSKAVLPQLLRQQGGSMLFLGSSSYTRGRAGYAAYSSGKAALVNFVQALAEEVAPAGIRVNVASPGRVKTGLRERNFGKEPDGTLLSPDIVAQKILAALISPMTGGVFDIA</sequence>
<comment type="catalytic activity">
    <reaction evidence="1 7">
        <text>2-C-methyl-D-erythritol 4-phosphate + CTP + H(+) = 4-CDP-2-C-methyl-D-erythritol + diphosphate</text>
        <dbReference type="Rhea" id="RHEA:13429"/>
        <dbReference type="ChEBI" id="CHEBI:15378"/>
        <dbReference type="ChEBI" id="CHEBI:33019"/>
        <dbReference type="ChEBI" id="CHEBI:37563"/>
        <dbReference type="ChEBI" id="CHEBI:57823"/>
        <dbReference type="ChEBI" id="CHEBI:58262"/>
        <dbReference type="EC" id="2.7.7.60"/>
    </reaction>
</comment>
<dbReference type="InterPro" id="IPR034683">
    <property type="entry name" value="IspD/TarI"/>
</dbReference>
<comment type="pathway">
    <text evidence="2 7">Isoprenoid biosynthesis; isopentenyl diphosphate biosynthesis via DXP pathway; isopentenyl diphosphate from 1-deoxy-D-xylulose 5-phosphate: step 2/6.</text>
</comment>
<evidence type="ECO:0000256" key="2">
    <source>
        <dbReference type="ARBA" id="ARBA00004787"/>
    </source>
</evidence>
<dbReference type="CDD" id="cd02516">
    <property type="entry name" value="CDP-ME_synthetase"/>
    <property type="match status" value="1"/>
</dbReference>
<dbReference type="InterPro" id="IPR029044">
    <property type="entry name" value="Nucleotide-diphossugar_trans"/>
</dbReference>
<dbReference type="AlphaFoldDB" id="A0A1G7ETV3"/>
<feature type="site" description="Positions MEP for the nucleophilic attack" evidence="7">
    <location>
        <position position="208"/>
    </location>
</feature>
<dbReference type="NCBIfam" id="NF001183">
    <property type="entry name" value="PRK00155.1-3"/>
    <property type="match status" value="1"/>
</dbReference>
<reference evidence="11" key="1">
    <citation type="submission" date="2016-10" db="EMBL/GenBank/DDBJ databases">
        <authorList>
            <person name="Varghese N."/>
            <person name="Submissions S."/>
        </authorList>
    </citation>
    <scope>NUCLEOTIDE SEQUENCE [LARGE SCALE GENOMIC DNA]</scope>
    <source>
        <strain evidence="11">DSM 8987</strain>
    </source>
</reference>
<keyword evidence="11" id="KW-1185">Reference proteome</keyword>
<dbReference type="OrthoDB" id="5363038at2"/>
<keyword evidence="6 7" id="KW-0414">Isoprene biosynthesis</keyword>
<evidence type="ECO:0000313" key="11">
    <source>
        <dbReference type="Proteomes" id="UP000243205"/>
    </source>
</evidence>
<dbReference type="InterPro" id="IPR036291">
    <property type="entry name" value="NAD(P)-bd_dom_sf"/>
</dbReference>
<dbReference type="InterPro" id="IPR020904">
    <property type="entry name" value="Sc_DH/Rdtase_CS"/>
</dbReference>
<dbReference type="PANTHER" id="PTHR32125">
    <property type="entry name" value="2-C-METHYL-D-ERYTHRITOL 4-PHOSPHATE CYTIDYLYLTRANSFERASE, CHLOROPLASTIC"/>
    <property type="match status" value="1"/>
</dbReference>
<dbReference type="InterPro" id="IPR012115">
    <property type="entry name" value="CDP-ribitol_syn"/>
</dbReference>
<feature type="site" description="Transition state stabilizer" evidence="7">
    <location>
        <position position="14"/>
    </location>
</feature>
<dbReference type="UniPathway" id="UPA00056">
    <property type="reaction ID" value="UER00093"/>
</dbReference>